<dbReference type="Proteomes" id="UP000473681">
    <property type="component" value="Unassembled WGS sequence"/>
</dbReference>
<evidence type="ECO:0000313" key="8">
    <source>
        <dbReference type="EMBL" id="NFN36200.1"/>
    </source>
</evidence>
<dbReference type="NCBIfam" id="TIGR02404">
    <property type="entry name" value="trehalos_R_Bsub"/>
    <property type="match status" value="1"/>
</dbReference>
<proteinExistence type="predicted"/>
<evidence type="ECO:0000259" key="6">
    <source>
        <dbReference type="PROSITE" id="PS50949"/>
    </source>
</evidence>
<gene>
    <name evidence="8" type="primary">treR</name>
    <name evidence="7" type="ORF">FC774_14615</name>
    <name evidence="8" type="ORF">FDB51_13970</name>
</gene>
<dbReference type="InterPro" id="IPR011663">
    <property type="entry name" value="UTRA"/>
</dbReference>
<keyword evidence="3" id="KW-0238">DNA-binding</keyword>
<dbReference type="Gene3D" id="3.40.1410.10">
    <property type="entry name" value="Chorismate lyase-like"/>
    <property type="match status" value="1"/>
</dbReference>
<dbReference type="EMBL" id="SWVK01000020">
    <property type="protein sequence ID" value="NFN36200.1"/>
    <property type="molecule type" value="Genomic_DNA"/>
</dbReference>
<dbReference type="RefSeq" id="WP_012451393.1">
    <property type="nucleotide sequence ID" value="NZ_CP010520.1"/>
</dbReference>
<evidence type="ECO:0000256" key="2">
    <source>
        <dbReference type="ARBA" id="ARBA00023015"/>
    </source>
</evidence>
<dbReference type="SUPFAM" id="SSF46785">
    <property type="entry name" value="Winged helix' DNA-binding domain"/>
    <property type="match status" value="1"/>
</dbReference>
<evidence type="ECO:0000313" key="9">
    <source>
        <dbReference type="Proteomes" id="UP000473681"/>
    </source>
</evidence>
<dbReference type="EMBL" id="SWOV01000050">
    <property type="protein sequence ID" value="NFF89084.1"/>
    <property type="molecule type" value="Genomic_DNA"/>
</dbReference>
<dbReference type="AlphaFoldDB" id="A0A0C2SGK5"/>
<dbReference type="FunFam" id="3.40.1410.10:FF:000008">
    <property type="entry name" value="Transcriptional regulator, GntR family"/>
    <property type="match status" value="1"/>
</dbReference>
<dbReference type="GO" id="GO:0003677">
    <property type="term" value="F:DNA binding"/>
    <property type="evidence" value="ECO:0007669"/>
    <property type="project" value="UniProtKB-UniRule"/>
</dbReference>
<evidence type="ECO:0000313" key="7">
    <source>
        <dbReference type="EMBL" id="NFF89084.1"/>
    </source>
</evidence>
<dbReference type="InterPro" id="IPR000524">
    <property type="entry name" value="Tscrpt_reg_HTH_GntR"/>
</dbReference>
<evidence type="ECO:0000256" key="4">
    <source>
        <dbReference type="ARBA" id="ARBA00023163"/>
    </source>
</evidence>
<keyword evidence="1" id="KW-0678">Repressor</keyword>
<keyword evidence="4" id="KW-0804">Transcription</keyword>
<dbReference type="SMART" id="SM00866">
    <property type="entry name" value="UTRA"/>
    <property type="match status" value="1"/>
</dbReference>
<sequence length="237" mass="27760">MGSKYFNIYSEIANKIESGIYKANDEISSESDLMKEYKVSRDTARKALTLLEENGYIQKIKGRRSFVLDINKFDFPVSGVVSFKEIADKLGPNSKTKVEVLECIQPNESMSKKLELSSKDKVWKIIRSRSIADEKIILDKDYLAKKYVENITEEICEESIYKYIEDELGLKIAYAKKEITVQFATEEDKKYLDMKNFNMIVVVKSYTYLDDTSLFQYTESRHRPDKFKFVDFARRRK</sequence>
<name>A0A0C2SGK5_CLOBO</name>
<protein>
    <recommendedName>
        <fullName evidence="5">Trehalose operon repressor</fullName>
    </recommendedName>
</protein>
<dbReference type="InterPro" id="IPR050679">
    <property type="entry name" value="Bact_HTH_transcr_reg"/>
</dbReference>
<dbReference type="InterPro" id="IPR036390">
    <property type="entry name" value="WH_DNA-bd_sf"/>
</dbReference>
<dbReference type="SMART" id="SM00345">
    <property type="entry name" value="HTH_GNTR"/>
    <property type="match status" value="1"/>
</dbReference>
<evidence type="ECO:0000313" key="10">
    <source>
        <dbReference type="Proteomes" id="UP000476820"/>
    </source>
</evidence>
<keyword evidence="2" id="KW-0805">Transcription regulation</keyword>
<organism evidence="8 9">
    <name type="scientific">Clostridium botulinum</name>
    <dbReference type="NCBI Taxonomy" id="1491"/>
    <lineage>
        <taxon>Bacteria</taxon>
        <taxon>Bacillati</taxon>
        <taxon>Bacillota</taxon>
        <taxon>Clostridia</taxon>
        <taxon>Eubacteriales</taxon>
        <taxon>Clostridiaceae</taxon>
        <taxon>Clostridium</taxon>
    </lineage>
</organism>
<dbReference type="Pfam" id="PF00392">
    <property type="entry name" value="GntR"/>
    <property type="match status" value="1"/>
</dbReference>
<dbReference type="SUPFAM" id="SSF64288">
    <property type="entry name" value="Chorismate lyase-like"/>
    <property type="match status" value="1"/>
</dbReference>
<dbReference type="GO" id="GO:0045892">
    <property type="term" value="P:negative regulation of DNA-templated transcription"/>
    <property type="evidence" value="ECO:0007669"/>
    <property type="project" value="TreeGrafter"/>
</dbReference>
<comment type="caution">
    <text evidence="8">The sequence shown here is derived from an EMBL/GenBank/DDBJ whole genome shotgun (WGS) entry which is preliminary data.</text>
</comment>
<dbReference type="InterPro" id="IPR028978">
    <property type="entry name" value="Chorismate_lyase_/UTRA_dom_sf"/>
</dbReference>
<dbReference type="InterPro" id="IPR036388">
    <property type="entry name" value="WH-like_DNA-bd_sf"/>
</dbReference>
<dbReference type="PANTHER" id="PTHR44846:SF12">
    <property type="entry name" value="HTH-TYPE TRANSCRIPTIONAL REGULATOR TRER"/>
    <property type="match status" value="1"/>
</dbReference>
<reference evidence="9 10" key="1">
    <citation type="submission" date="2019-04" db="EMBL/GenBank/DDBJ databases">
        <title>Genome sequencing of Clostridium botulinum Groups I-IV and Clostridium butyricum.</title>
        <authorList>
            <person name="Brunt J."/>
            <person name="Van Vliet A.H.M."/>
            <person name="Stringer S.C."/>
            <person name="Carter A.T."/>
            <person name="Peck M.W."/>
        </authorList>
    </citation>
    <scope>NUCLEOTIDE SEQUENCE [LARGE SCALE GENOMIC DNA]</scope>
    <source>
        <strain evidence="7 10">1605</strain>
        <strain evidence="8 9">CB-K-33E</strain>
    </source>
</reference>
<dbReference type="GO" id="GO:0003700">
    <property type="term" value="F:DNA-binding transcription factor activity"/>
    <property type="evidence" value="ECO:0007669"/>
    <property type="project" value="UniProtKB-UniRule"/>
</dbReference>
<dbReference type="Pfam" id="PF07702">
    <property type="entry name" value="UTRA"/>
    <property type="match status" value="1"/>
</dbReference>
<feature type="domain" description="HTH gntR-type" evidence="6">
    <location>
        <begin position="2"/>
        <end position="70"/>
    </location>
</feature>
<dbReference type="InterPro" id="IPR012770">
    <property type="entry name" value="TreR"/>
</dbReference>
<dbReference type="PRINTS" id="PR00035">
    <property type="entry name" value="HTHGNTR"/>
</dbReference>
<evidence type="ECO:0000256" key="1">
    <source>
        <dbReference type="ARBA" id="ARBA00022491"/>
    </source>
</evidence>
<dbReference type="PANTHER" id="PTHR44846">
    <property type="entry name" value="MANNOSYL-D-GLYCERATE TRANSPORT/METABOLISM SYSTEM REPRESSOR MNGR-RELATED"/>
    <property type="match status" value="1"/>
</dbReference>
<evidence type="ECO:0000256" key="3">
    <source>
        <dbReference type="ARBA" id="ARBA00023125"/>
    </source>
</evidence>
<dbReference type="Gene3D" id="1.10.10.10">
    <property type="entry name" value="Winged helix-like DNA-binding domain superfamily/Winged helix DNA-binding domain"/>
    <property type="match status" value="1"/>
</dbReference>
<dbReference type="CDD" id="cd07377">
    <property type="entry name" value="WHTH_GntR"/>
    <property type="match status" value="1"/>
</dbReference>
<dbReference type="Proteomes" id="UP000476820">
    <property type="component" value="Unassembled WGS sequence"/>
</dbReference>
<evidence type="ECO:0000256" key="5">
    <source>
        <dbReference type="NCBIfam" id="TIGR02404"/>
    </source>
</evidence>
<dbReference type="PROSITE" id="PS50949">
    <property type="entry name" value="HTH_GNTR"/>
    <property type="match status" value="1"/>
</dbReference>
<dbReference type="OrthoDB" id="9816541at2"/>
<accession>A0A0C2SGK5</accession>